<protein>
    <submittedName>
        <fullName evidence="3">PKD domain-containing protein</fullName>
    </submittedName>
</protein>
<dbReference type="Proteomes" id="UP001596250">
    <property type="component" value="Unassembled WGS sequence"/>
</dbReference>
<feature type="domain" description="PKD/Chitinase" evidence="2">
    <location>
        <begin position="1775"/>
        <end position="1860"/>
    </location>
</feature>
<dbReference type="EMBL" id="JBHSQV010000147">
    <property type="protein sequence ID" value="MFC5987001.1"/>
    <property type="molecule type" value="Genomic_DNA"/>
</dbReference>
<dbReference type="Gene3D" id="2.130.10.10">
    <property type="entry name" value="YVTN repeat-like/Quinoprotein amine dehydrogenase"/>
    <property type="match status" value="1"/>
</dbReference>
<dbReference type="SUPFAM" id="SSF49299">
    <property type="entry name" value="PKD domain"/>
    <property type="match status" value="2"/>
</dbReference>
<dbReference type="InterPro" id="IPR022409">
    <property type="entry name" value="PKD/Chitinase_dom"/>
</dbReference>
<feature type="region of interest" description="Disordered" evidence="1">
    <location>
        <begin position="292"/>
        <end position="312"/>
    </location>
</feature>
<accession>A0ABW1IPM5</accession>
<keyword evidence="4" id="KW-1185">Reference proteome</keyword>
<dbReference type="Pfam" id="PF18911">
    <property type="entry name" value="PKD_4"/>
    <property type="match status" value="1"/>
</dbReference>
<name>A0ABW1IPM5_9BACL</name>
<dbReference type="Pfam" id="PF06439">
    <property type="entry name" value="3keto-disac_hyd"/>
    <property type="match status" value="1"/>
</dbReference>
<dbReference type="RefSeq" id="WP_379894319.1">
    <property type="nucleotide sequence ID" value="NZ_CBCSCT010000058.1"/>
</dbReference>
<dbReference type="CDD" id="cd00146">
    <property type="entry name" value="PKD"/>
    <property type="match status" value="1"/>
</dbReference>
<evidence type="ECO:0000313" key="4">
    <source>
        <dbReference type="Proteomes" id="UP001596250"/>
    </source>
</evidence>
<gene>
    <name evidence="3" type="ORF">ACFPXP_11315</name>
</gene>
<dbReference type="Gene3D" id="2.60.40.10">
    <property type="entry name" value="Immunoglobulins"/>
    <property type="match status" value="3"/>
</dbReference>
<feature type="domain" description="PKD/Chitinase" evidence="2">
    <location>
        <begin position="1465"/>
        <end position="1565"/>
    </location>
</feature>
<dbReference type="InterPro" id="IPR000601">
    <property type="entry name" value="PKD_dom"/>
</dbReference>
<evidence type="ECO:0000313" key="3">
    <source>
        <dbReference type="EMBL" id="MFC5987001.1"/>
    </source>
</evidence>
<dbReference type="InterPro" id="IPR013783">
    <property type="entry name" value="Ig-like_fold"/>
</dbReference>
<dbReference type="InterPro" id="IPR015943">
    <property type="entry name" value="WD40/YVTN_repeat-like_dom_sf"/>
</dbReference>
<dbReference type="InterPro" id="IPR010496">
    <property type="entry name" value="AL/BT2_dom"/>
</dbReference>
<dbReference type="SMART" id="SM00089">
    <property type="entry name" value="PKD"/>
    <property type="match status" value="3"/>
</dbReference>
<organism evidence="3 4">
    <name type="scientific">Marinicrinis lubricantis</name>
    <dbReference type="NCBI Taxonomy" id="2086470"/>
    <lineage>
        <taxon>Bacteria</taxon>
        <taxon>Bacillati</taxon>
        <taxon>Bacillota</taxon>
        <taxon>Bacilli</taxon>
        <taxon>Bacillales</taxon>
        <taxon>Paenibacillaceae</taxon>
    </lineage>
</organism>
<comment type="caution">
    <text evidence="3">The sequence shown here is derived from an EMBL/GenBank/DDBJ whole genome shotgun (WGS) entry which is preliminary data.</text>
</comment>
<reference evidence="4" key="1">
    <citation type="journal article" date="2019" name="Int. J. Syst. Evol. Microbiol.">
        <title>The Global Catalogue of Microorganisms (GCM) 10K type strain sequencing project: providing services to taxonomists for standard genome sequencing and annotation.</title>
        <authorList>
            <consortium name="The Broad Institute Genomics Platform"/>
            <consortium name="The Broad Institute Genome Sequencing Center for Infectious Disease"/>
            <person name="Wu L."/>
            <person name="Ma J."/>
        </authorList>
    </citation>
    <scope>NUCLEOTIDE SEQUENCE [LARGE SCALE GENOMIC DNA]</scope>
    <source>
        <strain evidence="4">CCM 8749</strain>
    </source>
</reference>
<dbReference type="InterPro" id="IPR035986">
    <property type="entry name" value="PKD_dom_sf"/>
</dbReference>
<evidence type="ECO:0000259" key="2">
    <source>
        <dbReference type="SMART" id="SM00089"/>
    </source>
</evidence>
<dbReference type="SUPFAM" id="SSF50998">
    <property type="entry name" value="Quinoprotein alcohol dehydrogenase-like"/>
    <property type="match status" value="1"/>
</dbReference>
<sequence length="1996" mass="225808">MFKIIKKLILLLLISLIISPYGLNFVQASSLPTVPDSENSNRHYFVALFSYEIWRHSDGSWTAEGWMGQEDKVIPFDYSFEAPSGTVIKNVTAEAFTDQLRTRFGDEKFEKIFYESRYESTRWSDMRPMISKSFSTSLTDLQGKGTTSASMKLTVTGDLNAVVAPEETHKNGGSYADNVVGYRYYFPTLLTIDVEPIEKPKQLYLTVKHFLKDGTSLAGVFPNYEETKEVGEEVNVVHPTHEDYKYIGHAKTSTGALPSINNMVAGDPGKFTYDGSFENYIVYFYYDTDLPTPPPKPPDEPDDPGGPNITGDFDIIPNQIEYRESFTLRPKDIQTNNCTYLYHEFKIERDGMFKNSPDIYGKTKDLTYTYNTYPSVIGVGTHDVYMKIYGSCGETEWIGPKPLVVTGSGDNSPPDFAVGWTIPGVHTQAGVVTQVVEGTYLDLVYLDEPPMSDPDGDPIEWLGFDFAGTNNSWLQSIPSKYEEYTEGWLRIKMDKPGYYSIKASIRDTLGAVTTKTATVQVVPPNPVPVITGPNEVVEGRPLPSEFSSEQSYSPINGRKIDHSRDIWTNVKEVYDTVGKEIITLEVFDELGLKSVAPAQHTLTVKPDLPPVAELDYAEKGLRTAETLFKNTSYSPDNDRIVVNRVTYRYDSNNDGSFDNETEVNIRLDDNNEFLFKPSKVGKYLFTVYVEEDWGKNDTSTFAYEALNDSPEAQFSVKGEVLEPVLIPPTPIDLQQIVSNQNWKNSNMYHSSYPKLWAYDPIQKALTSISNELENQDHYNSISSSNVKIAKFRQYRSVTGNWNNFNYGEYGAYVGNDTVLGIDLWLDEIEPAKALYDSGEYKYLTPLSNSTVMQIDYERGIVHTYDERNCVNSGYRLSDLLNEDLSEYVPIYSNSNVVDGRCSITNNPYYYVRNHYNEFNYDYKKLGYGSNLPTITSYTWENLIEEAESRQADANFDSYSFSQFGHHSRDTLGNYYKDDQINYYSGFTLKKIDGSTGEILWSVPRAGTEAVNDYNLASNFDGTIIASTEGNAGGTYTKYIVFRNASDGSVLKKVNLGTTFPGNPNSYAQEIVIGSYEDVLVTGAKTYTNIHLLRGWDFNGNLLWSLSVPKSLIDRGYTISQDGYLLFMDKEFILNIVSMRNGSKAGTINLSNTIHGRHDYGEHSMRFDLELVEDGKLYLKYWYSEGTDQTDIGALLIKTDTLSNAAETTEKNAYGQLIGPDELANLELHYDLKLNKKVYSGQKNAGFGFRIQDHKNMYRVESDEQTTRLVKIVNGTKTTLNSVNYKMEYFESYKFKINAFGNRIKVYINGVPLIEVIDDTFTSGRYGPYASISRAKFMNLGYVDLGDNLSLVNSIALVDEKVKYSTSYLDPENDLKIDELTTWTYKHTNPNKFLNAGDGKSGLSQYHNKTVNSAILSFDKVGMYQISYKVKDDPNLVYRYPNNTFAEYRKDSSPWSENVIVHRKPIASFTVSINSDYTVKWTDNSYDPDRWLSSSNYSSEPTGINYRTTRGILERRYYYVTPSGSTVYSQLITPRETGEFVVGLVVKDEYGAWSDWAVRTIHVTQIPEPDEPPVPGFTINPTTTYRGVPITINSTAYDVEDGARENLPHEYYIRNVTDGGLESFQSNSRTQWTKTFNTMGTFSIRQVVFDSLGQSATITKTINVVNRKPAANITYPTSTDANNPTILKDLRPTFTWSYTDADGDAQTKYQVQIYHKNGSLLRDTGVMGGNPKSWIPTVDLPDKTTMYVIVRVFDGYDWSDWSARKYFYTNGNEPPNANFDWTPKPVWEGDTVRLINQSTDPDGDPLTYLWKVTFPDGTSQTFTQTDVTLKFTQIGIYRVHLTADDGELTDSVEKVIEAKELILEPSVYHTDEWKAIHDELGHETETDPKDFYSGEIFILQAFTSPAPVQRVRAWLDTEGRAGNSIYITSDLSPSLEPTRYQGELYDEVLMSLTEGLNEGMETIWFEVQYANGVVKQAGVQVRMIGLAKEAAGVHRRR</sequence>
<proteinExistence type="predicted"/>
<evidence type="ECO:0000256" key="1">
    <source>
        <dbReference type="SAM" id="MobiDB-lite"/>
    </source>
</evidence>
<dbReference type="InterPro" id="IPR011047">
    <property type="entry name" value="Quinoprotein_ADH-like_sf"/>
</dbReference>
<feature type="domain" description="PKD/Chitinase" evidence="2">
    <location>
        <begin position="1573"/>
        <end position="1666"/>
    </location>
</feature>
<dbReference type="Gene3D" id="2.60.120.560">
    <property type="entry name" value="Exo-inulinase, domain 1"/>
    <property type="match status" value="1"/>
</dbReference>
<dbReference type="Pfam" id="PF25788">
    <property type="entry name" value="Ig_Rha78A_N"/>
    <property type="match status" value="1"/>
</dbReference>